<name>A0A553GTJ9_9PSED</name>
<sequence>MAKNVTARQGEEWLVVSLYPDVCKTPVGSSLPPVPYPVIARLKDAVQIVPSVHANCDPLVVFNQSKVPQTLGDEPGKGKGIKSKTVGAVCYPKDHSFTVRADGKFILRHDDEFWMNGA</sequence>
<dbReference type="AlphaFoldDB" id="A0A553GTJ9"/>
<reference evidence="1 2" key="1">
    <citation type="submission" date="2019-07" db="EMBL/GenBank/DDBJ databases">
        <title>Pseudomonas mangiferae sp. nov., isolated from bark of mango tree in Thailand.</title>
        <authorList>
            <person name="Srisuk N."/>
            <person name="Anurat P."/>
        </authorList>
    </citation>
    <scope>NUCLEOTIDE SEQUENCE [LARGE SCALE GENOMIC DNA]</scope>
    <source>
        <strain evidence="1 2">DMKU_BBB3-04</strain>
    </source>
</reference>
<organism evidence="1 2">
    <name type="scientific">Pseudomonas mangiferae</name>
    <dbReference type="NCBI Taxonomy" id="2593654"/>
    <lineage>
        <taxon>Bacteria</taxon>
        <taxon>Pseudomonadati</taxon>
        <taxon>Pseudomonadota</taxon>
        <taxon>Gammaproteobacteria</taxon>
        <taxon>Pseudomonadales</taxon>
        <taxon>Pseudomonadaceae</taxon>
        <taxon>Pseudomonas</taxon>
    </lineage>
</organism>
<dbReference type="Pfam" id="PF13665">
    <property type="entry name" value="Tox-PAAR-like"/>
    <property type="match status" value="1"/>
</dbReference>
<dbReference type="OrthoDB" id="8852350at2"/>
<evidence type="ECO:0000313" key="2">
    <source>
        <dbReference type="Proteomes" id="UP000315235"/>
    </source>
</evidence>
<dbReference type="RefSeq" id="WP_143490311.1">
    <property type="nucleotide sequence ID" value="NZ_VJOY01000027.1"/>
</dbReference>
<comment type="caution">
    <text evidence="1">The sequence shown here is derived from an EMBL/GenBank/DDBJ whole genome shotgun (WGS) entry which is preliminary data.</text>
</comment>
<protein>
    <submittedName>
        <fullName evidence="1">DUF4150 domain-containing protein</fullName>
    </submittedName>
</protein>
<dbReference type="Proteomes" id="UP000315235">
    <property type="component" value="Unassembled WGS sequence"/>
</dbReference>
<accession>A0A553GTJ9</accession>
<keyword evidence="2" id="KW-1185">Reference proteome</keyword>
<gene>
    <name evidence="1" type="ORF">FM069_20730</name>
</gene>
<proteinExistence type="predicted"/>
<evidence type="ECO:0000313" key="1">
    <source>
        <dbReference type="EMBL" id="TRX72845.1"/>
    </source>
</evidence>
<dbReference type="EMBL" id="VJOY01000027">
    <property type="protein sequence ID" value="TRX72845.1"/>
    <property type="molecule type" value="Genomic_DNA"/>
</dbReference>